<dbReference type="RefSeq" id="WP_126756387.1">
    <property type="nucleotide sequence ID" value="NZ_PIPQ01000001.1"/>
</dbReference>
<dbReference type="SMART" id="SM00859">
    <property type="entry name" value="Semialdhyde_dh"/>
    <property type="match status" value="1"/>
</dbReference>
<dbReference type="AlphaFoldDB" id="A0A432X9S6"/>
<dbReference type="EC" id="1.2.1.38" evidence="5"/>
<dbReference type="InterPro" id="IPR036291">
    <property type="entry name" value="NAD(P)-bd_dom_sf"/>
</dbReference>
<feature type="domain" description="Semialdehyde dehydrogenase NAD-binding" evidence="6">
    <location>
        <begin position="7"/>
        <end position="148"/>
    </location>
</feature>
<evidence type="ECO:0000256" key="3">
    <source>
        <dbReference type="ARBA" id="ARBA00022857"/>
    </source>
</evidence>
<dbReference type="GO" id="GO:0006526">
    <property type="term" value="P:L-arginine biosynthetic process"/>
    <property type="evidence" value="ECO:0007669"/>
    <property type="project" value="UniProtKB-UniRule"/>
</dbReference>
<dbReference type="OrthoDB" id="9801289at2"/>
<keyword evidence="2 5" id="KW-0028">Amino-acid biosynthesis</keyword>
<evidence type="ECO:0000256" key="4">
    <source>
        <dbReference type="ARBA" id="ARBA00023002"/>
    </source>
</evidence>
<comment type="similarity">
    <text evidence="5">Belongs to the NAGSA dehydrogenase family. Type 1 subfamily.</text>
</comment>
<dbReference type="HAMAP" id="MF_00150">
    <property type="entry name" value="ArgC_type1"/>
    <property type="match status" value="1"/>
</dbReference>
<organism evidence="7 8">
    <name type="scientific">Aliidiomarina taiwanensis</name>
    <dbReference type="NCBI Taxonomy" id="946228"/>
    <lineage>
        <taxon>Bacteria</taxon>
        <taxon>Pseudomonadati</taxon>
        <taxon>Pseudomonadota</taxon>
        <taxon>Gammaproteobacteria</taxon>
        <taxon>Alteromonadales</taxon>
        <taxon>Idiomarinaceae</taxon>
        <taxon>Aliidiomarina</taxon>
    </lineage>
</organism>
<gene>
    <name evidence="5 7" type="primary">argC</name>
    <name evidence="7" type="ORF">CWE15_02070</name>
</gene>
<keyword evidence="8" id="KW-1185">Reference proteome</keyword>
<dbReference type="InterPro" id="IPR000534">
    <property type="entry name" value="Semialdehyde_DH_NAD-bd"/>
</dbReference>
<dbReference type="NCBIfam" id="TIGR01850">
    <property type="entry name" value="argC"/>
    <property type="match status" value="1"/>
</dbReference>
<dbReference type="GO" id="GO:0070401">
    <property type="term" value="F:NADP+ binding"/>
    <property type="evidence" value="ECO:0007669"/>
    <property type="project" value="InterPro"/>
</dbReference>
<dbReference type="Pfam" id="PF01118">
    <property type="entry name" value="Semialdhyde_dh"/>
    <property type="match status" value="1"/>
</dbReference>
<feature type="active site" evidence="5">
    <location>
        <position position="155"/>
    </location>
</feature>
<evidence type="ECO:0000313" key="8">
    <source>
        <dbReference type="Proteomes" id="UP000286976"/>
    </source>
</evidence>
<dbReference type="CDD" id="cd23934">
    <property type="entry name" value="AGPR_1_C"/>
    <property type="match status" value="1"/>
</dbReference>
<dbReference type="SUPFAM" id="SSF55347">
    <property type="entry name" value="Glyceraldehyde-3-phosphate dehydrogenase-like, C-terminal domain"/>
    <property type="match status" value="1"/>
</dbReference>
<comment type="caution">
    <text evidence="7">The sequence shown here is derived from an EMBL/GenBank/DDBJ whole genome shotgun (WGS) entry which is preliminary data.</text>
</comment>
<comment type="pathway">
    <text evidence="5">Amino-acid biosynthesis; L-arginine biosynthesis; N(2)-acetyl-L-ornithine from L-glutamate: step 3/4.</text>
</comment>
<evidence type="ECO:0000313" key="7">
    <source>
        <dbReference type="EMBL" id="RUO43991.1"/>
    </source>
</evidence>
<keyword evidence="3 5" id="KW-0521">NADP</keyword>
<sequence>MSSGVIQCVVLGATGYAGSELLALLHKNPHFSVVKAFGSAEREAIRWRELAPQLAAHSSLMIEPWDMAQLDHVSVQAAFLALPHAASADIAPALLARGIQVFDLSGAFRFHNACDFAQAYGFEHPAPTLLAQAQYMLMPWYSAQAEHSVYAIPGCYPTASLLALKPLVDAGFIQGTPVITAISGVSGAGRGANPATSFCEVSMKAYGVLQHRHQPEISQQLGCDVVFTPVLGPYARGILAVCTVTLTEQGAVTNLQAHFQAQYAEHVLVQVVPAPPAVNHVAHTPFAHLHVAQKESTAVITVAIDNLVMGAAGQAMQAANQVFGLNAYAGLLP</sequence>
<dbReference type="SUPFAM" id="SSF51735">
    <property type="entry name" value="NAD(P)-binding Rossmann-fold domains"/>
    <property type="match status" value="1"/>
</dbReference>
<comment type="catalytic activity">
    <reaction evidence="5">
        <text>N-acetyl-L-glutamate 5-semialdehyde + phosphate + NADP(+) = N-acetyl-L-glutamyl 5-phosphate + NADPH + H(+)</text>
        <dbReference type="Rhea" id="RHEA:21588"/>
        <dbReference type="ChEBI" id="CHEBI:15378"/>
        <dbReference type="ChEBI" id="CHEBI:29123"/>
        <dbReference type="ChEBI" id="CHEBI:43474"/>
        <dbReference type="ChEBI" id="CHEBI:57783"/>
        <dbReference type="ChEBI" id="CHEBI:57936"/>
        <dbReference type="ChEBI" id="CHEBI:58349"/>
        <dbReference type="EC" id="1.2.1.38"/>
    </reaction>
</comment>
<dbReference type="PANTHER" id="PTHR32338:SF10">
    <property type="entry name" value="N-ACETYL-GAMMA-GLUTAMYL-PHOSPHATE REDUCTASE, CHLOROPLASTIC-RELATED"/>
    <property type="match status" value="1"/>
</dbReference>
<dbReference type="GO" id="GO:0003942">
    <property type="term" value="F:N-acetyl-gamma-glutamyl-phosphate reductase activity"/>
    <property type="evidence" value="ECO:0007669"/>
    <property type="project" value="UniProtKB-UniRule"/>
</dbReference>
<keyword evidence="1 5" id="KW-0055">Arginine biosynthesis</keyword>
<dbReference type="GO" id="GO:0005737">
    <property type="term" value="C:cytoplasm"/>
    <property type="evidence" value="ECO:0007669"/>
    <property type="project" value="UniProtKB-SubCell"/>
</dbReference>
<keyword evidence="4 5" id="KW-0560">Oxidoreductase</keyword>
<name>A0A432X9S6_9GAMM</name>
<dbReference type="Gene3D" id="3.40.50.720">
    <property type="entry name" value="NAD(P)-binding Rossmann-like Domain"/>
    <property type="match status" value="1"/>
</dbReference>
<dbReference type="CDD" id="cd17895">
    <property type="entry name" value="AGPR_1_N"/>
    <property type="match status" value="1"/>
</dbReference>
<dbReference type="UniPathway" id="UPA00068">
    <property type="reaction ID" value="UER00108"/>
</dbReference>
<dbReference type="Pfam" id="PF22698">
    <property type="entry name" value="Semialdhyde_dhC_1"/>
    <property type="match status" value="1"/>
</dbReference>
<dbReference type="InterPro" id="IPR058924">
    <property type="entry name" value="AGPR_dimerisation_dom"/>
</dbReference>
<evidence type="ECO:0000256" key="1">
    <source>
        <dbReference type="ARBA" id="ARBA00022571"/>
    </source>
</evidence>
<dbReference type="Proteomes" id="UP000286976">
    <property type="component" value="Unassembled WGS sequence"/>
</dbReference>
<comment type="function">
    <text evidence="5">Catalyzes the NADPH-dependent reduction of N-acetyl-5-glutamyl phosphate to yield N-acetyl-L-glutamate 5-semialdehyde.</text>
</comment>
<protein>
    <recommendedName>
        <fullName evidence="5">N-acetyl-gamma-glutamyl-phosphate reductase</fullName>
        <shortName evidence="5">AGPR</shortName>
        <ecNumber evidence="5">1.2.1.38</ecNumber>
    </recommendedName>
    <alternativeName>
        <fullName evidence="5">N-acetyl-glutamate semialdehyde dehydrogenase</fullName>
        <shortName evidence="5">NAGSA dehydrogenase</shortName>
    </alternativeName>
</protein>
<dbReference type="EMBL" id="PIPQ01000001">
    <property type="protein sequence ID" value="RUO43991.1"/>
    <property type="molecule type" value="Genomic_DNA"/>
</dbReference>
<keyword evidence="5" id="KW-0963">Cytoplasm</keyword>
<evidence type="ECO:0000256" key="5">
    <source>
        <dbReference type="HAMAP-Rule" id="MF_00150"/>
    </source>
</evidence>
<dbReference type="Gene3D" id="3.30.360.10">
    <property type="entry name" value="Dihydrodipicolinate Reductase, domain 2"/>
    <property type="match status" value="1"/>
</dbReference>
<dbReference type="GO" id="GO:0051287">
    <property type="term" value="F:NAD binding"/>
    <property type="evidence" value="ECO:0007669"/>
    <property type="project" value="InterPro"/>
</dbReference>
<evidence type="ECO:0000256" key="2">
    <source>
        <dbReference type="ARBA" id="ARBA00022605"/>
    </source>
</evidence>
<dbReference type="InterPro" id="IPR000706">
    <property type="entry name" value="AGPR_type-1"/>
</dbReference>
<dbReference type="PANTHER" id="PTHR32338">
    <property type="entry name" value="N-ACETYL-GAMMA-GLUTAMYL-PHOSPHATE REDUCTASE, CHLOROPLASTIC-RELATED-RELATED"/>
    <property type="match status" value="1"/>
</dbReference>
<reference evidence="7 8" key="1">
    <citation type="journal article" date="2011" name="Front. Microbiol.">
        <title>Genomic signatures of strain selection and enhancement in Bacillus atrophaeus var. globigii, a historical biowarfare simulant.</title>
        <authorList>
            <person name="Gibbons H.S."/>
            <person name="Broomall S.M."/>
            <person name="McNew L.A."/>
            <person name="Daligault H."/>
            <person name="Chapman C."/>
            <person name="Bruce D."/>
            <person name="Karavis M."/>
            <person name="Krepps M."/>
            <person name="McGregor P.A."/>
            <person name="Hong C."/>
            <person name="Park K.H."/>
            <person name="Akmal A."/>
            <person name="Feldman A."/>
            <person name="Lin J.S."/>
            <person name="Chang W.E."/>
            <person name="Higgs B.W."/>
            <person name="Demirev P."/>
            <person name="Lindquist J."/>
            <person name="Liem A."/>
            <person name="Fochler E."/>
            <person name="Read T.D."/>
            <person name="Tapia R."/>
            <person name="Johnson S."/>
            <person name="Bishop-Lilly K.A."/>
            <person name="Detter C."/>
            <person name="Han C."/>
            <person name="Sozhamannan S."/>
            <person name="Rosenzweig C.N."/>
            <person name="Skowronski E.W."/>
        </authorList>
    </citation>
    <scope>NUCLEOTIDE SEQUENCE [LARGE SCALE GENOMIC DNA]</scope>
    <source>
        <strain evidence="7 8">AIT1</strain>
    </source>
</reference>
<comment type="subcellular location">
    <subcellularLocation>
        <location evidence="5">Cytoplasm</location>
    </subcellularLocation>
</comment>
<evidence type="ECO:0000259" key="6">
    <source>
        <dbReference type="SMART" id="SM00859"/>
    </source>
</evidence>
<proteinExistence type="inferred from homology"/>
<accession>A0A432X9S6</accession>
<dbReference type="InterPro" id="IPR050085">
    <property type="entry name" value="AGPR"/>
</dbReference>